<sequence length="118" mass="13399">MTMFDKIKALSKKRGKSLKQVAIELGLGENYFYTLKKQSPKGDTLNEIADYFHVSTDYLLGRTNNPNINDDELPKEFDIRDDTITMTYGGIALSESEKHVILAAARALVEQRDKNNEE</sequence>
<proteinExistence type="predicted"/>
<feature type="domain" description="HTH cro/C1-type" evidence="1">
    <location>
        <begin position="7"/>
        <end position="59"/>
    </location>
</feature>
<dbReference type="GO" id="GO:0003677">
    <property type="term" value="F:DNA binding"/>
    <property type="evidence" value="ECO:0007669"/>
    <property type="project" value="InterPro"/>
</dbReference>
<dbReference type="RefSeq" id="WP_222225913.1">
    <property type="nucleotide sequence ID" value="NZ_CP081846.1"/>
</dbReference>
<gene>
    <name evidence="2" type="ORF">P7D69_04555</name>
</gene>
<dbReference type="Gene3D" id="1.10.260.40">
    <property type="entry name" value="lambda repressor-like DNA-binding domains"/>
    <property type="match status" value="1"/>
</dbReference>
<dbReference type="InterPro" id="IPR001387">
    <property type="entry name" value="Cro/C1-type_HTH"/>
</dbReference>
<dbReference type="PROSITE" id="PS50943">
    <property type="entry name" value="HTH_CROC1"/>
    <property type="match status" value="1"/>
</dbReference>
<dbReference type="Proteomes" id="UP001254770">
    <property type="component" value="Unassembled WGS sequence"/>
</dbReference>
<protein>
    <submittedName>
        <fullName evidence="2">Helix-turn-helix transcriptional regulator</fullName>
    </submittedName>
</protein>
<name>A0AAW8T553_9ENTE</name>
<reference evidence="2" key="1">
    <citation type="submission" date="2023-03" db="EMBL/GenBank/DDBJ databases">
        <authorList>
            <person name="Shen W."/>
            <person name="Cai J."/>
        </authorList>
    </citation>
    <scope>NUCLEOTIDE SEQUENCE</scope>
    <source>
        <strain evidence="2">Y15</strain>
    </source>
</reference>
<evidence type="ECO:0000313" key="2">
    <source>
        <dbReference type="EMBL" id="MDT2543621.1"/>
    </source>
</evidence>
<organism evidence="2 3">
    <name type="scientific">Enterococcus raffinosus</name>
    <dbReference type="NCBI Taxonomy" id="71452"/>
    <lineage>
        <taxon>Bacteria</taxon>
        <taxon>Bacillati</taxon>
        <taxon>Bacillota</taxon>
        <taxon>Bacilli</taxon>
        <taxon>Lactobacillales</taxon>
        <taxon>Enterococcaceae</taxon>
        <taxon>Enterococcus</taxon>
    </lineage>
</organism>
<evidence type="ECO:0000313" key="3">
    <source>
        <dbReference type="Proteomes" id="UP001254770"/>
    </source>
</evidence>
<dbReference type="AlphaFoldDB" id="A0AAW8T553"/>
<dbReference type="SUPFAM" id="SSF47413">
    <property type="entry name" value="lambda repressor-like DNA-binding domains"/>
    <property type="match status" value="1"/>
</dbReference>
<dbReference type="InterPro" id="IPR010982">
    <property type="entry name" value="Lambda_DNA-bd_dom_sf"/>
</dbReference>
<accession>A0AAW8T553</accession>
<dbReference type="EMBL" id="JARPXL010000003">
    <property type="protein sequence ID" value="MDT2543621.1"/>
    <property type="molecule type" value="Genomic_DNA"/>
</dbReference>
<comment type="caution">
    <text evidence="2">The sequence shown here is derived from an EMBL/GenBank/DDBJ whole genome shotgun (WGS) entry which is preliminary data.</text>
</comment>
<dbReference type="SMART" id="SM00530">
    <property type="entry name" value="HTH_XRE"/>
    <property type="match status" value="1"/>
</dbReference>
<dbReference type="CDD" id="cd00093">
    <property type="entry name" value="HTH_XRE"/>
    <property type="match status" value="1"/>
</dbReference>
<evidence type="ECO:0000259" key="1">
    <source>
        <dbReference type="PROSITE" id="PS50943"/>
    </source>
</evidence>